<reference evidence="2 5" key="2">
    <citation type="submission" date="2015-04" db="EMBL/GenBank/DDBJ databases">
        <title>Genome sequence of Mycobacterium obuense UC1.</title>
        <authorList>
            <person name="Greninger A.L."/>
            <person name="Cunningham G."/>
            <person name="Chiu C.Y."/>
            <person name="Miller S."/>
        </authorList>
    </citation>
    <scope>NUCLEOTIDE SEQUENCE [LARGE SCALE GENOMIC DNA]</scope>
    <source>
        <strain evidence="2 5">UC1</strain>
    </source>
</reference>
<reference evidence="3 6" key="1">
    <citation type="journal article" date="2015" name="Genome Biol. Evol.">
        <title>Characterization of Three Mycobacterium spp. with Potential Use in Bioremediation by Genome Sequencing and Comparative Genomics.</title>
        <authorList>
            <person name="Das S."/>
            <person name="Pettersson B.M."/>
            <person name="Behra P.R."/>
            <person name="Ramesh M."/>
            <person name="Dasgupta S."/>
            <person name="Bhattacharya A."/>
            <person name="Kirsebom L.A."/>
        </authorList>
    </citation>
    <scope>NUCLEOTIDE SEQUENCE [LARGE SCALE GENOMIC DNA]</scope>
    <source>
        <strain evidence="3 6">DSM 44075</strain>
    </source>
</reference>
<evidence type="ECO:0000313" key="7">
    <source>
        <dbReference type="Proteomes" id="UP000294952"/>
    </source>
</evidence>
<sequence>MIGTVYEAALGGQRCWVRGADYQTRELPVERWLGECDEDPCDAALVARCEGPTIDLGCGPGRVVAWLTRRGIPALGIDQSAVAVHLAGRRGARALRGDVFDELPREGWWQTVVLADGTIGMGADPLRLLNRCRALLRDGGHCVVEFDPGATGSETTMQRLESETQVGPWFSWATVGLDALEEFGQRVSLRLKDVEVFGERGIAELAAI</sequence>
<dbReference type="Proteomes" id="UP000294952">
    <property type="component" value="Unassembled WGS sequence"/>
</dbReference>
<dbReference type="Proteomes" id="UP000034150">
    <property type="component" value="Unassembled WGS sequence"/>
</dbReference>
<dbReference type="AlphaFoldDB" id="A0A0J6VY13"/>
<dbReference type="Proteomes" id="UP000036313">
    <property type="component" value="Unassembled WGS sequence"/>
</dbReference>
<comment type="caution">
    <text evidence="3">The sequence shown here is derived from an EMBL/GenBank/DDBJ whole genome shotgun (WGS) entry which is preliminary data.</text>
</comment>
<evidence type="ECO:0000259" key="1">
    <source>
        <dbReference type="Pfam" id="PF08241"/>
    </source>
</evidence>
<organism evidence="3 6">
    <name type="scientific">Mycolicibacterium obuense</name>
    <dbReference type="NCBI Taxonomy" id="1807"/>
    <lineage>
        <taxon>Bacteria</taxon>
        <taxon>Bacillati</taxon>
        <taxon>Actinomycetota</taxon>
        <taxon>Actinomycetes</taxon>
        <taxon>Mycobacteriales</taxon>
        <taxon>Mycobacteriaceae</taxon>
        <taxon>Mycolicibacterium</taxon>
    </lineage>
</organism>
<dbReference type="InterPro" id="IPR029063">
    <property type="entry name" value="SAM-dependent_MTases_sf"/>
</dbReference>
<dbReference type="GO" id="GO:0032259">
    <property type="term" value="P:methylation"/>
    <property type="evidence" value="ECO:0007669"/>
    <property type="project" value="UniProtKB-KW"/>
</dbReference>
<dbReference type="EMBL" id="LAUZ02000010">
    <property type="protein sequence ID" value="KKF01991.1"/>
    <property type="molecule type" value="Genomic_DNA"/>
</dbReference>
<accession>A0A0J6VY13</accession>
<keyword evidence="3" id="KW-0808">Transferase</keyword>
<dbReference type="OrthoDB" id="4484556at2"/>
<dbReference type="PATRIC" id="fig|1807.13.peg.1309"/>
<evidence type="ECO:0000313" key="6">
    <source>
        <dbReference type="Proteomes" id="UP000036313"/>
    </source>
</evidence>
<evidence type="ECO:0000313" key="4">
    <source>
        <dbReference type="EMBL" id="TDL02996.1"/>
    </source>
</evidence>
<keyword evidence="5" id="KW-1185">Reference proteome</keyword>
<protein>
    <submittedName>
        <fullName evidence="3">Methyltransferase domain protein</fullName>
    </submittedName>
    <submittedName>
        <fullName evidence="4">Methyltransferase domain-containing protein</fullName>
    </submittedName>
    <submittedName>
        <fullName evidence="2">Methyltransferase type 12</fullName>
    </submittedName>
</protein>
<feature type="domain" description="Methyltransferase type 11" evidence="1">
    <location>
        <begin position="55"/>
        <end position="144"/>
    </location>
</feature>
<dbReference type="InterPro" id="IPR013216">
    <property type="entry name" value="Methyltransf_11"/>
</dbReference>
<dbReference type="Pfam" id="PF08241">
    <property type="entry name" value="Methyltransf_11"/>
    <property type="match status" value="1"/>
</dbReference>
<dbReference type="EMBL" id="SDLP01000015">
    <property type="protein sequence ID" value="TDL02996.1"/>
    <property type="molecule type" value="Genomic_DNA"/>
</dbReference>
<evidence type="ECO:0000313" key="3">
    <source>
        <dbReference type="EMBL" id="KMO75970.1"/>
    </source>
</evidence>
<dbReference type="SUPFAM" id="SSF53335">
    <property type="entry name" value="S-adenosyl-L-methionine-dependent methyltransferases"/>
    <property type="match status" value="1"/>
</dbReference>
<keyword evidence="3" id="KW-0489">Methyltransferase</keyword>
<reference evidence="4 7" key="3">
    <citation type="submission" date="2019-01" db="EMBL/GenBank/DDBJ databases">
        <title>High-quality-draft genome sequences of five non-tuberculosis mycobacteriaceae isolated from a nosocomial environment.</title>
        <authorList>
            <person name="Tiago I."/>
            <person name="Alarico S."/>
            <person name="Pereira S.G."/>
            <person name="Coelho C."/>
            <person name="Maranha A."/>
            <person name="Empadinhas N."/>
        </authorList>
    </citation>
    <scope>NUCLEOTIDE SEQUENCE [LARGE SCALE GENOMIC DNA]</scope>
    <source>
        <strain evidence="4 7">22DIII</strain>
    </source>
</reference>
<evidence type="ECO:0000313" key="2">
    <source>
        <dbReference type="EMBL" id="KKF01991.1"/>
    </source>
</evidence>
<dbReference type="EMBL" id="JYNU01000014">
    <property type="protein sequence ID" value="KMO75970.1"/>
    <property type="molecule type" value="Genomic_DNA"/>
</dbReference>
<gene>
    <name evidence="4" type="ORF">EUA04_26600</name>
    <name evidence="3" type="ORF">MOBUDSM44075_02500</name>
    <name evidence="2" type="ORF">WN67_10730</name>
</gene>
<dbReference type="Gene3D" id="3.40.50.150">
    <property type="entry name" value="Vaccinia Virus protein VP39"/>
    <property type="match status" value="1"/>
</dbReference>
<proteinExistence type="predicted"/>
<dbReference type="RefSeq" id="WP_046363013.1">
    <property type="nucleotide sequence ID" value="NZ_CALTXN010000001.1"/>
</dbReference>
<evidence type="ECO:0000313" key="5">
    <source>
        <dbReference type="Proteomes" id="UP000034150"/>
    </source>
</evidence>
<name>A0A0J6VY13_9MYCO</name>
<dbReference type="CDD" id="cd02440">
    <property type="entry name" value="AdoMet_MTases"/>
    <property type="match status" value="1"/>
</dbReference>
<dbReference type="STRING" id="1807.MOBUDSM44075_02500"/>
<dbReference type="GO" id="GO:0008757">
    <property type="term" value="F:S-adenosylmethionine-dependent methyltransferase activity"/>
    <property type="evidence" value="ECO:0007669"/>
    <property type="project" value="InterPro"/>
</dbReference>